<evidence type="ECO:0000313" key="10">
    <source>
        <dbReference type="Proteomes" id="UP000288669"/>
    </source>
</evidence>
<dbReference type="AlphaFoldDB" id="A0A430AEY6"/>
<keyword evidence="7" id="KW-0812">Transmembrane</keyword>
<keyword evidence="5 6" id="KW-0961">Cell wall biogenesis/degradation</keyword>
<dbReference type="GO" id="GO:0008360">
    <property type="term" value="P:regulation of cell shape"/>
    <property type="evidence" value="ECO:0007669"/>
    <property type="project" value="UniProtKB-UniRule"/>
</dbReference>
<keyword evidence="3 6" id="KW-0133">Cell shape</keyword>
<keyword evidence="7" id="KW-1133">Transmembrane helix</keyword>
<feature type="active site" description="Proton donor/acceptor" evidence="6">
    <location>
        <position position="408"/>
    </location>
</feature>
<evidence type="ECO:0000256" key="2">
    <source>
        <dbReference type="ARBA" id="ARBA00022679"/>
    </source>
</evidence>
<dbReference type="PANTHER" id="PTHR30582:SF33">
    <property type="entry name" value="EXPORTED PROTEIN"/>
    <property type="match status" value="1"/>
</dbReference>
<dbReference type="Pfam" id="PF03734">
    <property type="entry name" value="YkuD"/>
    <property type="match status" value="1"/>
</dbReference>
<dbReference type="Gene3D" id="3.10.20.800">
    <property type="match status" value="1"/>
</dbReference>
<dbReference type="InterPro" id="IPR038063">
    <property type="entry name" value="Transpep_catalytic_dom"/>
</dbReference>
<comment type="caution">
    <text evidence="9">The sequence shown here is derived from an EMBL/GenBank/DDBJ whole genome shotgun (WGS) entry which is preliminary data.</text>
</comment>
<accession>A0A430AEY6</accession>
<dbReference type="InterPro" id="IPR022029">
    <property type="entry name" value="YoaR-like_PG-bd"/>
</dbReference>
<gene>
    <name evidence="9" type="ORF">CBF30_10505</name>
</gene>
<comment type="pathway">
    <text evidence="1 6">Cell wall biogenesis; peptidoglycan biosynthesis.</text>
</comment>
<dbReference type="GO" id="GO:0071555">
    <property type="term" value="P:cell wall organization"/>
    <property type="evidence" value="ECO:0007669"/>
    <property type="project" value="UniProtKB-UniRule"/>
</dbReference>
<feature type="active site" description="Nucleophile" evidence="6">
    <location>
        <position position="429"/>
    </location>
</feature>
<dbReference type="GO" id="GO:0005576">
    <property type="term" value="C:extracellular region"/>
    <property type="evidence" value="ECO:0007669"/>
    <property type="project" value="TreeGrafter"/>
</dbReference>
<dbReference type="SUPFAM" id="SSF141523">
    <property type="entry name" value="L,D-transpeptidase catalytic domain-like"/>
    <property type="match status" value="1"/>
</dbReference>
<keyword evidence="7" id="KW-0472">Membrane</keyword>
<sequence>MKTKKWMIFLFIFIVAIAGVYFYQANYYRSHFLPNTKANSISLKNKTVTEASTALTDAFNSENFTIKDQTSTWKSVAKKDIGVKNEYKSSLTKQLNRQNPWLWFGAYFGKSNTITIKDTSLNQEALTSFLDKLKPDLEKVNTNRTLTANAKIEKKESGFVITPEVTGNNIDVTKALDAIKSAIQKGADTLDLNNYVVKPTVTSNSSEIKAALSKIQKLATIQATYSISGKSFTIPKETIESWLQYDGKEITLDKNAVKNYVEKLGATYNTSTVATSFKSTKRGEVSVPAGTYSWTIQTDDETQALTKAILAGENFTRSPITQGSASPGSALIGSTYIEVDLSSQHMWYYKEGKLQIETDIVSGKPSTPTPQGVFYVWNKERNATLKGENYATPVDYWMPIDWSGVGIHDSPWQAAYGGTRYTTNGSHGCVNTPPDVMAKLFDAVSVGTPVIVF</sequence>
<feature type="domain" description="L,D-TPase catalytic" evidence="8">
    <location>
        <begin position="335"/>
        <end position="453"/>
    </location>
</feature>
<evidence type="ECO:0000256" key="1">
    <source>
        <dbReference type="ARBA" id="ARBA00004752"/>
    </source>
</evidence>
<dbReference type="OrthoDB" id="3176960at2"/>
<dbReference type="InterPro" id="IPR038054">
    <property type="entry name" value="LD_TPept-like_central_sf"/>
</dbReference>
<organism evidence="9 10">
    <name type="scientific">Vagococcus entomophilus</name>
    <dbReference type="NCBI Taxonomy" id="1160095"/>
    <lineage>
        <taxon>Bacteria</taxon>
        <taxon>Bacillati</taxon>
        <taxon>Bacillota</taxon>
        <taxon>Bacilli</taxon>
        <taxon>Lactobacillales</taxon>
        <taxon>Enterococcaceae</taxon>
        <taxon>Vagococcus</taxon>
    </lineage>
</organism>
<feature type="transmembrane region" description="Helical" evidence="7">
    <location>
        <begin position="6"/>
        <end position="23"/>
    </location>
</feature>
<dbReference type="InterPro" id="IPR050979">
    <property type="entry name" value="LD-transpeptidase"/>
</dbReference>
<dbReference type="GO" id="GO:0016740">
    <property type="term" value="F:transferase activity"/>
    <property type="evidence" value="ECO:0007669"/>
    <property type="project" value="UniProtKB-KW"/>
</dbReference>
<proteinExistence type="predicted"/>
<evidence type="ECO:0000256" key="6">
    <source>
        <dbReference type="PROSITE-ProRule" id="PRU01373"/>
    </source>
</evidence>
<name>A0A430AEY6_9ENTE</name>
<dbReference type="PANTHER" id="PTHR30582">
    <property type="entry name" value="L,D-TRANSPEPTIDASE"/>
    <property type="match status" value="1"/>
</dbReference>
<dbReference type="Pfam" id="PF12229">
    <property type="entry name" value="PG_binding_4"/>
    <property type="match status" value="2"/>
</dbReference>
<dbReference type="GO" id="GO:0018104">
    <property type="term" value="P:peptidoglycan-protein cross-linking"/>
    <property type="evidence" value="ECO:0007669"/>
    <property type="project" value="TreeGrafter"/>
</dbReference>
<evidence type="ECO:0000259" key="8">
    <source>
        <dbReference type="PROSITE" id="PS52029"/>
    </source>
</evidence>
<keyword evidence="2" id="KW-0808">Transferase</keyword>
<keyword evidence="10" id="KW-1185">Reference proteome</keyword>
<dbReference type="SUPFAM" id="SSF143985">
    <property type="entry name" value="L,D-transpeptidase pre-catalytic domain-like"/>
    <property type="match status" value="1"/>
</dbReference>
<protein>
    <recommendedName>
        <fullName evidence="8">L,D-TPase catalytic domain-containing protein</fullName>
    </recommendedName>
</protein>
<dbReference type="Proteomes" id="UP000288669">
    <property type="component" value="Unassembled WGS sequence"/>
</dbReference>
<evidence type="ECO:0000256" key="4">
    <source>
        <dbReference type="ARBA" id="ARBA00022984"/>
    </source>
</evidence>
<dbReference type="InterPro" id="IPR005490">
    <property type="entry name" value="LD_TPept_cat_dom"/>
</dbReference>
<dbReference type="UniPathway" id="UPA00219"/>
<evidence type="ECO:0000256" key="3">
    <source>
        <dbReference type="ARBA" id="ARBA00022960"/>
    </source>
</evidence>
<reference evidence="9 10" key="1">
    <citation type="submission" date="2017-05" db="EMBL/GenBank/DDBJ databases">
        <title>Vagococcus spp. assemblies.</title>
        <authorList>
            <person name="Gulvik C.A."/>
        </authorList>
    </citation>
    <scope>NUCLEOTIDE SEQUENCE [LARGE SCALE GENOMIC DNA]</scope>
    <source>
        <strain evidence="9 10">DSM 24756</strain>
    </source>
</reference>
<evidence type="ECO:0000256" key="5">
    <source>
        <dbReference type="ARBA" id="ARBA00023316"/>
    </source>
</evidence>
<dbReference type="Gene3D" id="2.40.440.10">
    <property type="entry name" value="L,D-transpeptidase catalytic domain-like"/>
    <property type="match status" value="1"/>
</dbReference>
<dbReference type="GO" id="GO:0071972">
    <property type="term" value="F:peptidoglycan L,D-transpeptidase activity"/>
    <property type="evidence" value="ECO:0007669"/>
    <property type="project" value="TreeGrafter"/>
</dbReference>
<dbReference type="RefSeq" id="WP_126826441.1">
    <property type="nucleotide sequence ID" value="NZ_JBHLWU010000003.1"/>
</dbReference>
<dbReference type="PROSITE" id="PS52029">
    <property type="entry name" value="LD_TPASE"/>
    <property type="match status" value="1"/>
</dbReference>
<evidence type="ECO:0000256" key="7">
    <source>
        <dbReference type="SAM" id="Phobius"/>
    </source>
</evidence>
<evidence type="ECO:0000313" key="9">
    <source>
        <dbReference type="EMBL" id="RSU06143.1"/>
    </source>
</evidence>
<keyword evidence="4 6" id="KW-0573">Peptidoglycan synthesis</keyword>
<dbReference type="EMBL" id="NGJZ01000004">
    <property type="protein sequence ID" value="RSU06143.1"/>
    <property type="molecule type" value="Genomic_DNA"/>
</dbReference>
<dbReference type="CDD" id="cd16913">
    <property type="entry name" value="YkuD_like"/>
    <property type="match status" value="1"/>
</dbReference>